<evidence type="ECO:0000313" key="7">
    <source>
        <dbReference type="Proteomes" id="UP001519343"/>
    </source>
</evidence>
<keyword evidence="4" id="KW-0690">Ribosome biogenesis</keyword>
<feature type="domain" description="RNase III" evidence="5">
    <location>
        <begin position="7"/>
        <end position="138"/>
    </location>
</feature>
<keyword evidence="2 4" id="KW-0255">Endonuclease</keyword>
<keyword evidence="4" id="KW-0698">rRNA processing</keyword>
<keyword evidence="3 4" id="KW-0378">Hydrolase</keyword>
<dbReference type="GO" id="GO:0016787">
    <property type="term" value="F:hydrolase activity"/>
    <property type="evidence" value="ECO:0007669"/>
    <property type="project" value="UniProtKB-KW"/>
</dbReference>
<keyword evidence="4" id="KW-0963">Cytoplasm</keyword>
<evidence type="ECO:0000256" key="2">
    <source>
        <dbReference type="ARBA" id="ARBA00022759"/>
    </source>
</evidence>
<dbReference type="CDD" id="cd00593">
    <property type="entry name" value="RIBOc"/>
    <property type="match status" value="1"/>
</dbReference>
<comment type="subunit">
    <text evidence="4">Homodimer.</text>
</comment>
<evidence type="ECO:0000256" key="1">
    <source>
        <dbReference type="ARBA" id="ARBA00022722"/>
    </source>
</evidence>
<name>A0ABS4GRP3_9BACL</name>
<comment type="similarity">
    <text evidence="4">Belongs to the MrnC RNase family.</text>
</comment>
<dbReference type="RefSeq" id="WP_280922205.1">
    <property type="nucleotide sequence ID" value="NZ_JAGGKT010000006.1"/>
</dbReference>
<dbReference type="InterPro" id="IPR036389">
    <property type="entry name" value="RNase_III_sf"/>
</dbReference>
<organism evidence="6 7">
    <name type="scientific">Ammoniphilus resinae</name>
    <dbReference type="NCBI Taxonomy" id="861532"/>
    <lineage>
        <taxon>Bacteria</taxon>
        <taxon>Bacillati</taxon>
        <taxon>Bacillota</taxon>
        <taxon>Bacilli</taxon>
        <taxon>Bacillales</taxon>
        <taxon>Paenibacillaceae</taxon>
        <taxon>Aneurinibacillus group</taxon>
        <taxon>Ammoniphilus</taxon>
    </lineage>
</organism>
<keyword evidence="4" id="KW-0694">RNA-binding</keyword>
<sequence>MMLPPAGKLDQDPKLLNPLSLAYMGDAVLEIFVRHHLIQMRGGKPHQLHQMAKGYVSAKAQAKVLLALQEHLSEEEWWFIKRGRNTKSGTVPKNTDIMEYRMSSGFECMLGYLYLTHQQERLQEIMDKVFRIIEAGEKE</sequence>
<comment type="cofactor">
    <cofactor evidence="4">
        <name>Mg(2+)</name>
        <dbReference type="ChEBI" id="CHEBI:18420"/>
    </cofactor>
</comment>
<dbReference type="SUPFAM" id="SSF69065">
    <property type="entry name" value="RNase III domain-like"/>
    <property type="match status" value="1"/>
</dbReference>
<protein>
    <recommendedName>
        <fullName evidence="4">Mini-ribonuclease 3</fullName>
        <shortName evidence="4">Mini-3</shortName>
        <shortName evidence="4">Mini-RNase 3</shortName>
        <ecNumber evidence="4">3.1.26.-</ecNumber>
    </recommendedName>
    <alternativeName>
        <fullName evidence="4">Mini-RNase III</fullName>
        <shortName evidence="4">Mini-III</shortName>
    </alternativeName>
</protein>
<dbReference type="Gene3D" id="1.10.1520.10">
    <property type="entry name" value="Ribonuclease III domain"/>
    <property type="match status" value="1"/>
</dbReference>
<dbReference type="HAMAP" id="MF_01468">
    <property type="entry name" value="RNase_Mini_III"/>
    <property type="match status" value="1"/>
</dbReference>
<reference evidence="6 7" key="1">
    <citation type="submission" date="2021-03" db="EMBL/GenBank/DDBJ databases">
        <title>Genomic Encyclopedia of Type Strains, Phase IV (KMG-IV): sequencing the most valuable type-strain genomes for metagenomic binning, comparative biology and taxonomic classification.</title>
        <authorList>
            <person name="Goeker M."/>
        </authorList>
    </citation>
    <scope>NUCLEOTIDE SEQUENCE [LARGE SCALE GENOMIC DNA]</scope>
    <source>
        <strain evidence="6 7">DSM 24738</strain>
    </source>
</reference>
<dbReference type="PANTHER" id="PTHR34276:SF1">
    <property type="entry name" value="MINI-RIBONUCLEASE 3"/>
    <property type="match status" value="1"/>
</dbReference>
<keyword evidence="7" id="KW-1185">Reference proteome</keyword>
<dbReference type="EC" id="3.1.26.-" evidence="4"/>
<feature type="active site" evidence="4">
    <location>
        <position position="26"/>
    </location>
</feature>
<keyword evidence="4" id="KW-0460">Magnesium</keyword>
<evidence type="ECO:0000256" key="3">
    <source>
        <dbReference type="ARBA" id="ARBA00022801"/>
    </source>
</evidence>
<keyword evidence="1 4" id="KW-0540">Nuclease</keyword>
<gene>
    <name evidence="4" type="primary">mrnC</name>
    <name evidence="6" type="ORF">J2Z37_002516</name>
</gene>
<accession>A0ABS4GRP3</accession>
<dbReference type="PANTHER" id="PTHR34276">
    <property type="entry name" value="MINI-RIBONUCLEASE 3"/>
    <property type="match status" value="1"/>
</dbReference>
<evidence type="ECO:0000256" key="4">
    <source>
        <dbReference type="HAMAP-Rule" id="MF_01468"/>
    </source>
</evidence>
<comment type="subcellular location">
    <subcellularLocation>
        <location evidence="4">Cytoplasm</location>
    </subcellularLocation>
</comment>
<dbReference type="Proteomes" id="UP001519343">
    <property type="component" value="Unassembled WGS sequence"/>
</dbReference>
<evidence type="ECO:0000313" key="6">
    <source>
        <dbReference type="EMBL" id="MBP1932515.1"/>
    </source>
</evidence>
<evidence type="ECO:0000259" key="5">
    <source>
        <dbReference type="SMART" id="SM00535"/>
    </source>
</evidence>
<proteinExistence type="inferred from homology"/>
<dbReference type="Pfam" id="PF00636">
    <property type="entry name" value="Ribonuclease_3"/>
    <property type="match status" value="1"/>
</dbReference>
<comment type="function">
    <text evidence="4">Involved in correct processing of both the 5' and 3' ends of 23S rRNA precursor. Processes 30S rRNA precursor transcript even in absence of ribonuclease 3 (Rnc); Rnc processes 30S rRNA into smaller rRNA precursors.</text>
</comment>
<dbReference type="SMART" id="SM00535">
    <property type="entry name" value="RIBOc"/>
    <property type="match status" value="1"/>
</dbReference>
<dbReference type="InterPro" id="IPR000999">
    <property type="entry name" value="RNase_III_dom"/>
</dbReference>
<dbReference type="InterPro" id="IPR008226">
    <property type="entry name" value="Mini3_fam"/>
</dbReference>
<keyword evidence="4" id="KW-0699">rRNA-binding</keyword>
<comment type="caution">
    <text evidence="6">The sequence shown here is derived from an EMBL/GenBank/DDBJ whole genome shotgun (WGS) entry which is preliminary data.</text>
</comment>
<dbReference type="EMBL" id="JAGGKT010000006">
    <property type="protein sequence ID" value="MBP1932515.1"/>
    <property type="molecule type" value="Genomic_DNA"/>
</dbReference>
<dbReference type="PIRSF" id="PIRSF005520">
    <property type="entry name" value="UCP005520"/>
    <property type="match status" value="1"/>
</dbReference>